<evidence type="ECO:0000256" key="9">
    <source>
        <dbReference type="ARBA" id="ARBA00022843"/>
    </source>
</evidence>
<evidence type="ECO:0000256" key="1">
    <source>
        <dbReference type="ARBA" id="ARBA00003767"/>
    </source>
</evidence>
<dbReference type="FunFam" id="3.30.160.60:FF:000247">
    <property type="entry name" value="Zinc finger protein 236"/>
    <property type="match status" value="1"/>
</dbReference>
<evidence type="ECO:0000256" key="12">
    <source>
        <dbReference type="ARBA" id="ARBA00023163"/>
    </source>
</evidence>
<name>A0A8C4VRL5_9SAUR</name>
<keyword evidence="6" id="KW-0677">Repeat</keyword>
<evidence type="ECO:0000256" key="11">
    <source>
        <dbReference type="ARBA" id="ARBA00023125"/>
    </source>
</evidence>
<keyword evidence="11" id="KW-0238">DNA-binding</keyword>
<evidence type="ECO:0000256" key="3">
    <source>
        <dbReference type="ARBA" id="ARBA00006991"/>
    </source>
</evidence>
<evidence type="ECO:0000256" key="8">
    <source>
        <dbReference type="ARBA" id="ARBA00022833"/>
    </source>
</evidence>
<feature type="domain" description="C2H2-type" evidence="15">
    <location>
        <begin position="138"/>
        <end position="165"/>
    </location>
</feature>
<dbReference type="GO" id="GO:0000978">
    <property type="term" value="F:RNA polymerase II cis-regulatory region sequence-specific DNA binding"/>
    <property type="evidence" value="ECO:0007669"/>
    <property type="project" value="TreeGrafter"/>
</dbReference>
<dbReference type="InterPro" id="IPR036236">
    <property type="entry name" value="Znf_C2H2_sf"/>
</dbReference>
<dbReference type="GO" id="GO:0008270">
    <property type="term" value="F:zinc ion binding"/>
    <property type="evidence" value="ECO:0007669"/>
    <property type="project" value="UniProtKB-KW"/>
</dbReference>
<dbReference type="SUPFAM" id="SSF57667">
    <property type="entry name" value="beta-beta-alpha zinc fingers"/>
    <property type="match status" value="3"/>
</dbReference>
<dbReference type="SMART" id="SM00355">
    <property type="entry name" value="ZnF_C2H2"/>
    <property type="match status" value="4"/>
</dbReference>
<proteinExistence type="inferred from homology"/>
<dbReference type="Proteomes" id="UP000694390">
    <property type="component" value="Unassembled WGS sequence"/>
</dbReference>
<comment type="subcellular location">
    <subcellularLocation>
        <location evidence="2">Nucleus</location>
    </subcellularLocation>
</comment>
<dbReference type="GeneTree" id="ENSGT00940000154715"/>
<keyword evidence="8" id="KW-0862">Zinc</keyword>
<dbReference type="FunFam" id="3.30.160.60:FF:001430">
    <property type="entry name" value="Uncharacterized protein"/>
    <property type="match status" value="1"/>
</dbReference>
<evidence type="ECO:0000256" key="2">
    <source>
        <dbReference type="ARBA" id="ARBA00004123"/>
    </source>
</evidence>
<keyword evidence="4" id="KW-1017">Isopeptide bond</keyword>
<feature type="domain" description="C2H2-type" evidence="15">
    <location>
        <begin position="194"/>
        <end position="221"/>
    </location>
</feature>
<keyword evidence="7 14" id="KW-0863">Zinc-finger</keyword>
<dbReference type="GO" id="GO:0000981">
    <property type="term" value="F:DNA-binding transcription factor activity, RNA polymerase II-specific"/>
    <property type="evidence" value="ECO:0007669"/>
    <property type="project" value="TreeGrafter"/>
</dbReference>
<dbReference type="PANTHER" id="PTHR23226">
    <property type="entry name" value="ZINC FINGER AND SCAN DOMAIN-CONTAINING"/>
    <property type="match status" value="1"/>
</dbReference>
<keyword evidence="5" id="KW-0479">Metal-binding</keyword>
<evidence type="ECO:0000256" key="5">
    <source>
        <dbReference type="ARBA" id="ARBA00022723"/>
    </source>
</evidence>
<feature type="domain" description="C2H2-type" evidence="15">
    <location>
        <begin position="166"/>
        <end position="193"/>
    </location>
</feature>
<dbReference type="FunFam" id="3.30.160.60:FF:002063">
    <property type="entry name" value="RB associated KRAB zinc finger"/>
    <property type="match status" value="1"/>
</dbReference>
<accession>A0A8C4VRL5</accession>
<evidence type="ECO:0000256" key="7">
    <source>
        <dbReference type="ARBA" id="ARBA00022771"/>
    </source>
</evidence>
<evidence type="ECO:0000259" key="15">
    <source>
        <dbReference type="PROSITE" id="PS50157"/>
    </source>
</evidence>
<keyword evidence="17" id="KW-1185">Reference proteome</keyword>
<reference evidence="16" key="2">
    <citation type="submission" date="2025-09" db="UniProtKB">
        <authorList>
            <consortium name="Ensembl"/>
        </authorList>
    </citation>
    <scope>IDENTIFICATION</scope>
</reference>
<dbReference type="OrthoDB" id="8117402at2759"/>
<comment type="function">
    <text evidence="1">May be involved in transcriptional regulation.</text>
</comment>
<dbReference type="Gene3D" id="3.30.160.60">
    <property type="entry name" value="Classic Zinc Finger"/>
    <property type="match status" value="4"/>
</dbReference>
<keyword evidence="12" id="KW-0804">Transcription</keyword>
<dbReference type="AlphaFoldDB" id="A0A8C4VRL5"/>
<dbReference type="PROSITE" id="PS00028">
    <property type="entry name" value="ZINC_FINGER_C2H2_1"/>
    <property type="match status" value="4"/>
</dbReference>
<evidence type="ECO:0000256" key="10">
    <source>
        <dbReference type="ARBA" id="ARBA00023015"/>
    </source>
</evidence>
<evidence type="ECO:0000313" key="17">
    <source>
        <dbReference type="Proteomes" id="UP000694390"/>
    </source>
</evidence>
<evidence type="ECO:0000313" key="16">
    <source>
        <dbReference type="Ensembl" id="ENSGEVP00005006423.1"/>
    </source>
</evidence>
<organism evidence="16 17">
    <name type="scientific">Gopherus evgoodei</name>
    <name type="common">Goodes thornscrub tortoise</name>
    <dbReference type="NCBI Taxonomy" id="1825980"/>
    <lineage>
        <taxon>Eukaryota</taxon>
        <taxon>Metazoa</taxon>
        <taxon>Chordata</taxon>
        <taxon>Craniata</taxon>
        <taxon>Vertebrata</taxon>
        <taxon>Euteleostomi</taxon>
        <taxon>Archelosauria</taxon>
        <taxon>Testudinata</taxon>
        <taxon>Testudines</taxon>
        <taxon>Cryptodira</taxon>
        <taxon>Durocryptodira</taxon>
        <taxon>Testudinoidea</taxon>
        <taxon>Testudinidae</taxon>
        <taxon>Gopherus</taxon>
    </lineage>
</organism>
<dbReference type="FunFam" id="3.30.160.60:FF:000358">
    <property type="entry name" value="zinc finger protein 24"/>
    <property type="match status" value="1"/>
</dbReference>
<evidence type="ECO:0000256" key="14">
    <source>
        <dbReference type="PROSITE-ProRule" id="PRU00042"/>
    </source>
</evidence>
<dbReference type="PANTHER" id="PTHR23226:SF377">
    <property type="entry name" value="ZINC FINGER AND SCAN DOMAIN-CONTAINING PROTEIN 20"/>
    <property type="match status" value="1"/>
</dbReference>
<evidence type="ECO:0000256" key="13">
    <source>
        <dbReference type="ARBA" id="ARBA00023242"/>
    </source>
</evidence>
<dbReference type="GO" id="GO:0005634">
    <property type="term" value="C:nucleus"/>
    <property type="evidence" value="ECO:0007669"/>
    <property type="project" value="UniProtKB-SubCell"/>
</dbReference>
<keyword evidence="10" id="KW-0805">Transcription regulation</keyword>
<reference evidence="16" key="1">
    <citation type="submission" date="2025-08" db="UniProtKB">
        <authorList>
            <consortium name="Ensembl"/>
        </authorList>
    </citation>
    <scope>IDENTIFICATION</scope>
</reference>
<keyword evidence="9" id="KW-0832">Ubl conjugation</keyword>
<sequence length="224" mass="25295">YSSSPPCTLIWSDSTLCTGFPIPKPELIVQLEQEEQWVPDLQACEERRLLRCPHTGAERGNENVEGNHHQEIPGEVQPQGTFVGGAEGKCFSSKSAQKSLKKSYTGERPHKCLDCGKSFIRQSALVRHKVVHTGERPHKCLDCGKNFIRRSEFVYHQAIHTGERPHKCLDCGKSFVRRSQLVQHQAIHTGERPHKCLDCGKSFIRQSALFRHKVVHAGGRTHKC</sequence>
<dbReference type="PROSITE" id="PS50157">
    <property type="entry name" value="ZINC_FINGER_C2H2_2"/>
    <property type="match status" value="4"/>
</dbReference>
<evidence type="ECO:0000256" key="4">
    <source>
        <dbReference type="ARBA" id="ARBA00022499"/>
    </source>
</evidence>
<dbReference type="InterPro" id="IPR013087">
    <property type="entry name" value="Znf_C2H2_type"/>
</dbReference>
<keyword evidence="13" id="KW-0539">Nucleus</keyword>
<comment type="similarity">
    <text evidence="3">Belongs to the krueppel C2H2-type zinc-finger protein family.</text>
</comment>
<dbReference type="Ensembl" id="ENSGEVT00005006713.1">
    <property type="protein sequence ID" value="ENSGEVP00005006423.1"/>
    <property type="gene ID" value="ENSGEVG00005004578.1"/>
</dbReference>
<dbReference type="Pfam" id="PF00096">
    <property type="entry name" value="zf-C2H2"/>
    <property type="match status" value="4"/>
</dbReference>
<protein>
    <recommendedName>
        <fullName evidence="15">C2H2-type domain-containing protein</fullName>
    </recommendedName>
</protein>
<evidence type="ECO:0000256" key="6">
    <source>
        <dbReference type="ARBA" id="ARBA00022737"/>
    </source>
</evidence>
<feature type="domain" description="C2H2-type" evidence="15">
    <location>
        <begin position="110"/>
        <end position="137"/>
    </location>
</feature>